<protein>
    <submittedName>
        <fullName evidence="1">Uncharacterized protein</fullName>
    </submittedName>
</protein>
<dbReference type="EMBL" id="LR026967">
    <property type="protein sequence ID" value="VBB80150.1"/>
    <property type="molecule type" value="Genomic_DNA"/>
</dbReference>
<gene>
    <name evidence="1" type="ORF">PODCO_407111</name>
</gene>
<proteinExistence type="predicted"/>
<evidence type="ECO:0000313" key="1">
    <source>
        <dbReference type="EMBL" id="VBB80150.1"/>
    </source>
</evidence>
<keyword evidence="2" id="KW-1185">Reference proteome</keyword>
<organism evidence="1 2">
    <name type="scientific">Podospora comata</name>
    <dbReference type="NCBI Taxonomy" id="48703"/>
    <lineage>
        <taxon>Eukaryota</taxon>
        <taxon>Fungi</taxon>
        <taxon>Dikarya</taxon>
        <taxon>Ascomycota</taxon>
        <taxon>Pezizomycotina</taxon>
        <taxon>Sordariomycetes</taxon>
        <taxon>Sordariomycetidae</taxon>
        <taxon>Sordariales</taxon>
        <taxon>Podosporaceae</taxon>
        <taxon>Podospora</taxon>
    </lineage>
</organism>
<sequence>MFTSSHTTNYDLCCQSVVFLIFPLAQSPEQEHYSTMKDSKILDHREAYSPFTTLCIDLTSGFVERMNFVFRLSEDFWSLIPASRFFVTGKQLDGFMSLVTDLSSSTVPKIQDIVTLFPQNTEKSTIPGETMKEKSVTVLQLSSSQDTQKSMQPDVEISTTENLIPQEDQLEDVFWTWDLERERFVHFDEATGKEIVCPQWFD</sequence>
<reference evidence="1" key="1">
    <citation type="submission" date="2018-02" db="EMBL/GenBank/DDBJ databases">
        <authorList>
            <person name="Silar P."/>
        </authorList>
    </citation>
    <scope>NUCLEOTIDE SEQUENCE [LARGE SCALE GENOMIC DNA]</scope>
    <source>
        <strain evidence="1">T</strain>
    </source>
</reference>
<evidence type="ECO:0000313" key="2">
    <source>
        <dbReference type="Proteomes" id="UP000280685"/>
    </source>
</evidence>
<dbReference type="Proteomes" id="UP000280685">
    <property type="component" value="Chromosome 4"/>
</dbReference>
<name>A0ABY6SA93_PODCO</name>
<accession>A0ABY6SA93</accession>